<name>A0AAN8H6A2_9TELE</name>
<accession>A0AAN8H6A2</accession>
<evidence type="ECO:0000256" key="1">
    <source>
        <dbReference type="SAM" id="MobiDB-lite"/>
    </source>
</evidence>
<gene>
    <name evidence="2" type="ORF">CesoFtcFv8_005859</name>
</gene>
<reference evidence="2 3" key="1">
    <citation type="journal article" date="2023" name="Mol. Biol. Evol.">
        <title>Genomics of Secondarily Temperate Adaptation in the Only Non-Antarctic Icefish.</title>
        <authorList>
            <person name="Rivera-Colon A.G."/>
            <person name="Rayamajhi N."/>
            <person name="Minhas B.F."/>
            <person name="Madrigal G."/>
            <person name="Bilyk K.T."/>
            <person name="Yoon V."/>
            <person name="Hune M."/>
            <person name="Gregory S."/>
            <person name="Cheng C.H.C."/>
            <person name="Catchen J.M."/>
        </authorList>
    </citation>
    <scope>NUCLEOTIDE SEQUENCE [LARGE SCALE GENOMIC DNA]</scope>
    <source>
        <strain evidence="2">JC2023a</strain>
    </source>
</reference>
<proteinExistence type="predicted"/>
<sequence>MLSLLGVCPPDATGICSVECEPLHLSSPQGALSSASWRRGTEERTDWRSRGTSGRAEDVAEGEGENNGE</sequence>
<dbReference type="AlphaFoldDB" id="A0AAN8H6A2"/>
<dbReference type="Proteomes" id="UP001335648">
    <property type="component" value="Unassembled WGS sequence"/>
</dbReference>
<feature type="compositionally biased region" description="Acidic residues" evidence="1">
    <location>
        <begin position="59"/>
        <end position="69"/>
    </location>
</feature>
<evidence type="ECO:0000313" key="2">
    <source>
        <dbReference type="EMBL" id="KAK5904279.1"/>
    </source>
</evidence>
<organism evidence="2 3">
    <name type="scientific">Champsocephalus esox</name>
    <name type="common">pike icefish</name>
    <dbReference type="NCBI Taxonomy" id="159716"/>
    <lineage>
        <taxon>Eukaryota</taxon>
        <taxon>Metazoa</taxon>
        <taxon>Chordata</taxon>
        <taxon>Craniata</taxon>
        <taxon>Vertebrata</taxon>
        <taxon>Euteleostomi</taxon>
        <taxon>Actinopterygii</taxon>
        <taxon>Neopterygii</taxon>
        <taxon>Teleostei</taxon>
        <taxon>Neoteleostei</taxon>
        <taxon>Acanthomorphata</taxon>
        <taxon>Eupercaria</taxon>
        <taxon>Perciformes</taxon>
        <taxon>Notothenioidei</taxon>
        <taxon>Channichthyidae</taxon>
        <taxon>Champsocephalus</taxon>
    </lineage>
</organism>
<dbReference type="EMBL" id="JAULUE010002050">
    <property type="protein sequence ID" value="KAK5904279.1"/>
    <property type="molecule type" value="Genomic_DNA"/>
</dbReference>
<comment type="caution">
    <text evidence="2">The sequence shown here is derived from an EMBL/GenBank/DDBJ whole genome shotgun (WGS) entry which is preliminary data.</text>
</comment>
<feature type="region of interest" description="Disordered" evidence="1">
    <location>
        <begin position="25"/>
        <end position="69"/>
    </location>
</feature>
<keyword evidence="3" id="KW-1185">Reference proteome</keyword>
<evidence type="ECO:0000313" key="3">
    <source>
        <dbReference type="Proteomes" id="UP001335648"/>
    </source>
</evidence>
<feature type="compositionally biased region" description="Basic and acidic residues" evidence="1">
    <location>
        <begin position="39"/>
        <end position="49"/>
    </location>
</feature>
<protein>
    <submittedName>
        <fullName evidence="2">Uncharacterized protein</fullName>
    </submittedName>
</protein>
<feature type="compositionally biased region" description="Polar residues" evidence="1">
    <location>
        <begin position="26"/>
        <end position="36"/>
    </location>
</feature>